<keyword evidence="3" id="KW-1185">Reference proteome</keyword>
<dbReference type="Proteomes" id="UP000807469">
    <property type="component" value="Unassembled WGS sequence"/>
</dbReference>
<feature type="region of interest" description="Disordered" evidence="1">
    <location>
        <begin position="1"/>
        <end position="184"/>
    </location>
</feature>
<dbReference type="EMBL" id="MU155258">
    <property type="protein sequence ID" value="KAF9477534.1"/>
    <property type="molecule type" value="Genomic_DNA"/>
</dbReference>
<evidence type="ECO:0000313" key="3">
    <source>
        <dbReference type="Proteomes" id="UP000807469"/>
    </source>
</evidence>
<feature type="compositionally biased region" description="Polar residues" evidence="1">
    <location>
        <begin position="480"/>
        <end position="498"/>
    </location>
</feature>
<feature type="compositionally biased region" description="Basic and acidic residues" evidence="1">
    <location>
        <begin position="256"/>
        <end position="267"/>
    </location>
</feature>
<proteinExistence type="predicted"/>
<name>A0A9P6CYP9_9AGAR</name>
<dbReference type="OrthoDB" id="3068959at2759"/>
<protein>
    <submittedName>
        <fullName evidence="2">Uncharacterized protein</fullName>
    </submittedName>
</protein>
<feature type="compositionally biased region" description="Basic and acidic residues" evidence="1">
    <location>
        <begin position="124"/>
        <end position="133"/>
    </location>
</feature>
<feature type="compositionally biased region" description="Pro residues" evidence="1">
    <location>
        <begin position="393"/>
        <end position="405"/>
    </location>
</feature>
<comment type="caution">
    <text evidence="2">The sequence shown here is derived from an EMBL/GenBank/DDBJ whole genome shotgun (WGS) entry which is preliminary data.</text>
</comment>
<feature type="compositionally biased region" description="Polar residues" evidence="1">
    <location>
        <begin position="136"/>
        <end position="150"/>
    </location>
</feature>
<feature type="compositionally biased region" description="Polar residues" evidence="1">
    <location>
        <begin position="157"/>
        <end position="166"/>
    </location>
</feature>
<feature type="compositionally biased region" description="Basic and acidic residues" evidence="1">
    <location>
        <begin position="379"/>
        <end position="388"/>
    </location>
</feature>
<feature type="compositionally biased region" description="Polar residues" evidence="1">
    <location>
        <begin position="422"/>
        <end position="451"/>
    </location>
</feature>
<feature type="compositionally biased region" description="Polar residues" evidence="1">
    <location>
        <begin position="14"/>
        <end position="25"/>
    </location>
</feature>
<dbReference type="AlphaFoldDB" id="A0A9P6CYP9"/>
<evidence type="ECO:0000256" key="1">
    <source>
        <dbReference type="SAM" id="MobiDB-lite"/>
    </source>
</evidence>
<gene>
    <name evidence="2" type="ORF">BDN70DRAFT_103118</name>
</gene>
<accession>A0A9P6CYP9</accession>
<feature type="compositionally biased region" description="Polar residues" evidence="1">
    <location>
        <begin position="514"/>
        <end position="531"/>
    </location>
</feature>
<sequence>MQQAHSQPHPALSRSISHATSSQGSVIPPRHMNRMKAPPDGQSELPLRYRRQSQPVHSNSSAFSPQLLNLQPDFNPEPRADSHLDLAFSRRQSQTYQQALLPNPHPLVIPESTSQSPPNTVHQPSHDFRKEFENIPNVSRRTSQSSTFTLVNPIPQARSTQSSELSEQFRIEEPENTSDQHPNEAMSFNIGMAMLQPEGSQESSEISIATPRIFLPPGTLDQENDFDPYDPVHLNNEHSRTPSLIALYTPSSHSSHSHESILSRDPSRIPSPDHSITVGHPDLRKDPLATETIEPRKGTALSTERSGVDPPPYALLAVDDPNAALTDDHVPLPPNSSHFRSPAQTSTSSRTTSPERPPSRNSRKSTVSKRSTLSVPSESSHRSRRESTIQRPNPGPQPVPMPPPALMQNAHVPNQKHRHTSDTPVQSQSRPLSMFNSDNFAQTSGSANHLQHNVPPAPQNTTPPPTLSRDHLVSPPPSNYAKSTHPSLSTYSSNQARNPVNRHLPKRLVMPAPLNNNMNTPSSYNGSSLSGYTPPPPVRLNPLPQSYASPRQIPPRQVQAVFQPQPQVYHHHSSPSKPHPPQMPQAQEIHTAAVRKLKKRASVMPPASAVHIPQAPIISTVSFAPPVIGYGQNAAVDKALSRTKAEKIPKRVLSKRRTDL</sequence>
<organism evidence="2 3">
    <name type="scientific">Pholiota conissans</name>
    <dbReference type="NCBI Taxonomy" id="109636"/>
    <lineage>
        <taxon>Eukaryota</taxon>
        <taxon>Fungi</taxon>
        <taxon>Dikarya</taxon>
        <taxon>Basidiomycota</taxon>
        <taxon>Agaricomycotina</taxon>
        <taxon>Agaricomycetes</taxon>
        <taxon>Agaricomycetidae</taxon>
        <taxon>Agaricales</taxon>
        <taxon>Agaricineae</taxon>
        <taxon>Strophariaceae</taxon>
        <taxon>Pholiota</taxon>
    </lineage>
</organism>
<feature type="compositionally biased region" description="Basic and acidic residues" evidence="1">
    <location>
        <begin position="281"/>
        <end position="297"/>
    </location>
</feature>
<feature type="compositionally biased region" description="Polar residues" evidence="1">
    <location>
        <begin position="111"/>
        <end position="123"/>
    </location>
</feature>
<evidence type="ECO:0000313" key="2">
    <source>
        <dbReference type="EMBL" id="KAF9477534.1"/>
    </source>
</evidence>
<feature type="region of interest" description="Disordered" evidence="1">
    <location>
        <begin position="214"/>
        <end position="543"/>
    </location>
</feature>
<reference evidence="2" key="1">
    <citation type="submission" date="2020-11" db="EMBL/GenBank/DDBJ databases">
        <authorList>
            <consortium name="DOE Joint Genome Institute"/>
            <person name="Ahrendt S."/>
            <person name="Riley R."/>
            <person name="Andreopoulos W."/>
            <person name="Labutti K."/>
            <person name="Pangilinan J."/>
            <person name="Ruiz-Duenas F.J."/>
            <person name="Barrasa J.M."/>
            <person name="Sanchez-Garcia M."/>
            <person name="Camarero S."/>
            <person name="Miyauchi S."/>
            <person name="Serrano A."/>
            <person name="Linde D."/>
            <person name="Babiker R."/>
            <person name="Drula E."/>
            <person name="Ayuso-Fernandez I."/>
            <person name="Pacheco R."/>
            <person name="Padilla G."/>
            <person name="Ferreira P."/>
            <person name="Barriuso J."/>
            <person name="Kellner H."/>
            <person name="Castanera R."/>
            <person name="Alfaro M."/>
            <person name="Ramirez L."/>
            <person name="Pisabarro A.G."/>
            <person name="Kuo A."/>
            <person name="Tritt A."/>
            <person name="Lipzen A."/>
            <person name="He G."/>
            <person name="Yan M."/>
            <person name="Ng V."/>
            <person name="Cullen D."/>
            <person name="Martin F."/>
            <person name="Rosso M.-N."/>
            <person name="Henrissat B."/>
            <person name="Hibbett D."/>
            <person name="Martinez A.T."/>
            <person name="Grigoriev I.V."/>
        </authorList>
    </citation>
    <scope>NUCLEOTIDE SEQUENCE</scope>
    <source>
        <strain evidence="2">CIRM-BRFM 674</strain>
    </source>
</reference>
<feature type="compositionally biased region" description="Polar residues" evidence="1">
    <location>
        <begin position="90"/>
        <end position="100"/>
    </location>
</feature>
<feature type="compositionally biased region" description="Pro residues" evidence="1">
    <location>
        <begin position="455"/>
        <end position="466"/>
    </location>
</feature>
<feature type="compositionally biased region" description="Low complexity" evidence="1">
    <location>
        <begin position="340"/>
        <end position="354"/>
    </location>
</feature>
<feature type="compositionally biased region" description="Polar residues" evidence="1">
    <location>
        <begin position="52"/>
        <end position="69"/>
    </location>
</feature>